<proteinExistence type="predicted"/>
<evidence type="ECO:0000256" key="1">
    <source>
        <dbReference type="SAM" id="SignalP"/>
    </source>
</evidence>
<dbReference type="InterPro" id="IPR046495">
    <property type="entry name" value="DUF6588"/>
</dbReference>
<dbReference type="Proteomes" id="UP000885771">
    <property type="component" value="Unassembled WGS sequence"/>
</dbReference>
<dbReference type="AlphaFoldDB" id="A0A7V5RPR4"/>
<sequence>MRRLFLLLISLFLFVGSASAQSDLDFTTFSDLNALADDMDGINNAAYAGMNVLDWTDASGPTLFRISAGVFLGVGSFAENPSIGLNEAGYLPSGIGVQAGFGTMGFEAYARYFPETEVQGLSLQVLGFGLKYELSDLIPIPAFPAIAVFADYNTMGFAINASRDVYLDDGVTKAGTVDAGIDLQFSSINIGAMISYDLLLVRLYAKAAYDIGKTDVSWVYATAAAVGSVQESTQNGTLDSSALRLAAGLSIFGIKAEVGTRNGSQFAGLGYGISF</sequence>
<feature type="signal peptide" evidence="1">
    <location>
        <begin position="1"/>
        <end position="20"/>
    </location>
</feature>
<feature type="chain" id="PRO_5030875909" description="Outer membrane protein beta-barrel domain-containing protein" evidence="1">
    <location>
        <begin position="21"/>
        <end position="275"/>
    </location>
</feature>
<reference evidence="2" key="1">
    <citation type="journal article" date="2020" name="mSystems">
        <title>Genome- and Community-Level Interaction Insights into Carbon Utilization and Element Cycling Functions of Hydrothermarchaeota in Hydrothermal Sediment.</title>
        <authorList>
            <person name="Zhou Z."/>
            <person name="Liu Y."/>
            <person name="Xu W."/>
            <person name="Pan J."/>
            <person name="Luo Z.H."/>
            <person name="Li M."/>
        </authorList>
    </citation>
    <scope>NUCLEOTIDE SEQUENCE [LARGE SCALE GENOMIC DNA]</scope>
    <source>
        <strain evidence="2">HyVt-460</strain>
    </source>
</reference>
<comment type="caution">
    <text evidence="2">The sequence shown here is derived from an EMBL/GenBank/DDBJ whole genome shotgun (WGS) entry which is preliminary data.</text>
</comment>
<keyword evidence="1" id="KW-0732">Signal</keyword>
<gene>
    <name evidence="2" type="ORF">ENJ15_05730</name>
</gene>
<dbReference type="Pfam" id="PF20230">
    <property type="entry name" value="DUF6588"/>
    <property type="match status" value="1"/>
</dbReference>
<dbReference type="EMBL" id="DRLI01000217">
    <property type="protein sequence ID" value="HHM02496.1"/>
    <property type="molecule type" value="Genomic_DNA"/>
</dbReference>
<accession>A0A7V5RPR4</accession>
<organism evidence="2">
    <name type="scientific">Caldithrix abyssi</name>
    <dbReference type="NCBI Taxonomy" id="187145"/>
    <lineage>
        <taxon>Bacteria</taxon>
        <taxon>Pseudomonadati</taxon>
        <taxon>Calditrichota</taxon>
        <taxon>Calditrichia</taxon>
        <taxon>Calditrichales</taxon>
        <taxon>Calditrichaceae</taxon>
        <taxon>Caldithrix</taxon>
    </lineage>
</organism>
<evidence type="ECO:0008006" key="3">
    <source>
        <dbReference type="Google" id="ProtNLM"/>
    </source>
</evidence>
<name>A0A7V5RPR4_CALAY</name>
<evidence type="ECO:0000313" key="2">
    <source>
        <dbReference type="EMBL" id="HHM02496.1"/>
    </source>
</evidence>
<protein>
    <recommendedName>
        <fullName evidence="3">Outer membrane protein beta-barrel domain-containing protein</fullName>
    </recommendedName>
</protein>